<sequence length="1292" mass="148005">MNPIYSKYKERFIQISGNNRSIFVKAIVKKYNFDIGAIMENRGDTDDFLDFLWHGRRSFSLLNDKVVQKMLKQATKTDSVNEIGERLGGDEAEVLAAEEITVDIKKKKTAAKTLSPLQKIVTGQLNNLRYLKREVEEMEKETGLYDLNIGFPFVIGEISDDIQLRAPLLLFPAHITIEKDEATLTLTPGQPVMLNKAFILAYAKEHNLNTDKLIQEFDPLADDTFKNPYDVVDYLNANGFKIRTTRRKTLQAFDAGYLPTEPEIKNFAVIGKFPLANAIYNDYLALEKDNLTTPAIDALLSPKKTRREIKQEARQKAKEEKRKRRDRDLQNPTFYPINDLDYAQENALQEISKQDNIVIYGPPGTGKSQTIVNIISDAMCKGKRVLVVSQKRAALDVVFSRLGKLNSKAVLVPDPEKDKMAFFDRLRTMHAAAYASGYSEEQAHYKKVEFDIRKEIETLQSISDALFTKTEFGLTLQEMYAGSYNIGKDTKDYKLYNKLLETGIADRNYPELKEDLQLIRDKNLARFYLERAELVRNNEMVEHVLPEIDMHKLKEAKAFIEKILSKPIVPFDSAKYPYSRYLTAFYLENAATERRDIKRVAKMVAGYEHPGAHRLLTASAFPLLWPVYPFVKYSFSQQTENIMIDLNVAKSVLDEKTEEYKPLSKVLDKEGYALAVGGLINGNSYFLKKLSDALDNYVKVRDMNASLSQLNDSVREILSFAAINSDGDLQSMKEVLNKVLPMRIYSEIVSMDADVESCLSKTVTFDSMRHRILQLKADQREISAALAMSKCNCDYAEYFKTAPDSKDFLYDIQKQRGLRPLRQMFDFFGEYLLRLFPCWLLSPEVVSTILPLKRDLFDLVVFDEASQIFIENALPAMYRGTKVVIAGDSKQLRPTAGFVKKYFGNVAQDAAFDLSTQAALEVESLLDLATARYYPVHLTYHYRSKYAELIDFSNAAFYENKLQVAPNTEKNFELPPIVRLKVKGSWQNRHNHEEAAAVVKLVKNIFNRREENESIGIVTFNMEQKEYIEDMLDAEADKSQVFRRQLFQERNRIVGGENISLFVKNLENVQGEERDIIIFSVGYARNDYDRVVAQFGSLSMEGGENRLNVAITRAKKKVYVVTSIEPEELDKNETTKNAGPKLLKKYLAYARAVSNGSTAEVKDILSTMHRTGEVIDPIGAYEQQIKQQLEKLGYEVDINLGNTDYKLSLGIYDSELGCYILGVECDYRAFHSSPSVLERDVYRFKFLESKGWTIVRVWSRDWWLSRTKVLNDLVTVIERQKAVMRDKIFMNK</sequence>
<dbReference type="Pfam" id="PF18741">
    <property type="entry name" value="MTES_1575"/>
    <property type="match status" value="1"/>
</dbReference>
<dbReference type="Pfam" id="PF13086">
    <property type="entry name" value="AAA_11"/>
    <property type="match status" value="2"/>
</dbReference>
<feature type="domain" description="DNA2/NAM7 helicase helicase" evidence="2">
    <location>
        <begin position="856"/>
        <end position="895"/>
    </location>
</feature>
<dbReference type="Proteomes" id="UP000824094">
    <property type="component" value="Unassembled WGS sequence"/>
</dbReference>
<evidence type="ECO:0000313" key="6">
    <source>
        <dbReference type="Proteomes" id="UP000824094"/>
    </source>
</evidence>
<evidence type="ECO:0000313" key="5">
    <source>
        <dbReference type="EMBL" id="HIU59754.1"/>
    </source>
</evidence>
<evidence type="ECO:0000256" key="1">
    <source>
        <dbReference type="SAM" id="MobiDB-lite"/>
    </source>
</evidence>
<dbReference type="GO" id="GO:0004386">
    <property type="term" value="F:helicase activity"/>
    <property type="evidence" value="ECO:0007669"/>
    <property type="project" value="InterPro"/>
</dbReference>
<dbReference type="InterPro" id="IPR041677">
    <property type="entry name" value="DNA2/NAM7_AAA_11"/>
</dbReference>
<dbReference type="Pfam" id="PF13087">
    <property type="entry name" value="AAA_12"/>
    <property type="match status" value="1"/>
</dbReference>
<dbReference type="PANTHER" id="PTHR10887:SF530">
    <property type="entry name" value="SUPERFAMILY I DNA HELICASES"/>
    <property type="match status" value="1"/>
</dbReference>
<evidence type="ECO:0000259" key="3">
    <source>
        <dbReference type="Pfam" id="PF13087"/>
    </source>
</evidence>
<feature type="domain" description="Restriction endonuclease type II-like" evidence="4">
    <location>
        <begin position="1181"/>
        <end position="1276"/>
    </location>
</feature>
<organism evidence="5 6">
    <name type="scientific">Candidatus Stercoripulliclostridium merdigallinarum</name>
    <dbReference type="NCBI Taxonomy" id="2840951"/>
    <lineage>
        <taxon>Bacteria</taxon>
        <taxon>Bacillati</taxon>
        <taxon>Bacillota</taxon>
        <taxon>Clostridia</taxon>
        <taxon>Eubacteriales</taxon>
        <taxon>Candidatus Stercoripulliclostridium</taxon>
    </lineage>
</organism>
<dbReference type="InterPro" id="IPR041679">
    <property type="entry name" value="DNA2/NAM7-like_C"/>
</dbReference>
<dbReference type="InterPro" id="IPR027417">
    <property type="entry name" value="P-loop_NTPase"/>
</dbReference>
<reference evidence="5" key="2">
    <citation type="journal article" date="2021" name="PeerJ">
        <title>Extensive microbial diversity within the chicken gut microbiome revealed by metagenomics and culture.</title>
        <authorList>
            <person name="Gilroy R."/>
            <person name="Ravi A."/>
            <person name="Getino M."/>
            <person name="Pursley I."/>
            <person name="Horton D.L."/>
            <person name="Alikhan N.F."/>
            <person name="Baker D."/>
            <person name="Gharbi K."/>
            <person name="Hall N."/>
            <person name="Watson M."/>
            <person name="Adriaenssens E.M."/>
            <person name="Foster-Nyarko E."/>
            <person name="Jarju S."/>
            <person name="Secka A."/>
            <person name="Antonio M."/>
            <person name="Oren A."/>
            <person name="Chaudhuri R.R."/>
            <person name="La Ragione R."/>
            <person name="Hildebrand F."/>
            <person name="Pallen M.J."/>
        </authorList>
    </citation>
    <scope>NUCLEOTIDE SEQUENCE</scope>
    <source>
        <strain evidence="5">18911</strain>
    </source>
</reference>
<dbReference type="EMBL" id="DVNF01000001">
    <property type="protein sequence ID" value="HIU59754.1"/>
    <property type="molecule type" value="Genomic_DNA"/>
</dbReference>
<dbReference type="InterPro" id="IPR011335">
    <property type="entry name" value="Restrct_endonuc-II-like"/>
</dbReference>
<gene>
    <name evidence="5" type="ORF">IAB05_00010</name>
</gene>
<dbReference type="PANTHER" id="PTHR10887">
    <property type="entry name" value="DNA2/NAM7 HELICASE FAMILY"/>
    <property type="match status" value="1"/>
</dbReference>
<feature type="domain" description="DNA2/NAM7 helicase-like C-terminal" evidence="3">
    <location>
        <begin position="930"/>
        <end position="1123"/>
    </location>
</feature>
<feature type="compositionally biased region" description="Basic and acidic residues" evidence="1">
    <location>
        <begin position="308"/>
        <end position="320"/>
    </location>
</feature>
<dbReference type="SUPFAM" id="SSF52540">
    <property type="entry name" value="P-loop containing nucleoside triphosphate hydrolases"/>
    <property type="match status" value="1"/>
</dbReference>
<dbReference type="SUPFAM" id="SSF52980">
    <property type="entry name" value="Restriction endonuclease-like"/>
    <property type="match status" value="1"/>
</dbReference>
<accession>A0A9D1MGA2</accession>
<dbReference type="InterPro" id="IPR047187">
    <property type="entry name" value="SF1_C_Upf1"/>
</dbReference>
<dbReference type="InterPro" id="IPR025103">
    <property type="entry name" value="DUF4011"/>
</dbReference>
<comment type="caution">
    <text evidence="5">The sequence shown here is derived from an EMBL/GenBank/DDBJ whole genome shotgun (WGS) entry which is preliminary data.</text>
</comment>
<dbReference type="Pfam" id="PF13195">
    <property type="entry name" value="DUF4011"/>
    <property type="match status" value="1"/>
</dbReference>
<evidence type="ECO:0000259" key="2">
    <source>
        <dbReference type="Pfam" id="PF13086"/>
    </source>
</evidence>
<evidence type="ECO:0000259" key="4">
    <source>
        <dbReference type="Pfam" id="PF18741"/>
    </source>
</evidence>
<feature type="domain" description="DNA2/NAM7 helicase helicase" evidence="2">
    <location>
        <begin position="340"/>
        <end position="462"/>
    </location>
</feature>
<protein>
    <submittedName>
        <fullName evidence="5">DUF4011 domain-containing protein</fullName>
    </submittedName>
</protein>
<dbReference type="Gene3D" id="3.40.50.300">
    <property type="entry name" value="P-loop containing nucleotide triphosphate hydrolases"/>
    <property type="match status" value="3"/>
</dbReference>
<dbReference type="CDD" id="cd18808">
    <property type="entry name" value="SF1_C_Upf1"/>
    <property type="match status" value="1"/>
</dbReference>
<dbReference type="InterPro" id="IPR045055">
    <property type="entry name" value="DNA2/NAM7-like"/>
</dbReference>
<feature type="region of interest" description="Disordered" evidence="1">
    <location>
        <begin position="306"/>
        <end position="333"/>
    </location>
</feature>
<proteinExistence type="predicted"/>
<reference evidence="5" key="1">
    <citation type="submission" date="2020-10" db="EMBL/GenBank/DDBJ databases">
        <authorList>
            <person name="Gilroy R."/>
        </authorList>
    </citation>
    <scope>NUCLEOTIDE SEQUENCE</scope>
    <source>
        <strain evidence="5">18911</strain>
    </source>
</reference>
<dbReference type="Gene3D" id="3.40.960.10">
    <property type="entry name" value="VSR Endonuclease"/>
    <property type="match status" value="1"/>
</dbReference>
<dbReference type="InterPro" id="IPR049468">
    <property type="entry name" value="Restrct_endonuc-II-like_dom"/>
</dbReference>
<name>A0A9D1MGA2_9FIRM</name>